<accession>A0A432ZI47</accession>
<reference evidence="6 7" key="1">
    <citation type="journal article" date="2011" name="Front. Microbiol.">
        <title>Genomic signatures of strain selection and enhancement in Bacillus atrophaeus var. globigii, a historical biowarfare simulant.</title>
        <authorList>
            <person name="Gibbons H.S."/>
            <person name="Broomall S.M."/>
            <person name="McNew L.A."/>
            <person name="Daligault H."/>
            <person name="Chapman C."/>
            <person name="Bruce D."/>
            <person name="Karavis M."/>
            <person name="Krepps M."/>
            <person name="McGregor P.A."/>
            <person name="Hong C."/>
            <person name="Park K.H."/>
            <person name="Akmal A."/>
            <person name="Feldman A."/>
            <person name="Lin J.S."/>
            <person name="Chang W.E."/>
            <person name="Higgs B.W."/>
            <person name="Demirev P."/>
            <person name="Lindquist J."/>
            <person name="Liem A."/>
            <person name="Fochler E."/>
            <person name="Read T.D."/>
            <person name="Tapia R."/>
            <person name="Johnson S."/>
            <person name="Bishop-Lilly K.A."/>
            <person name="Detter C."/>
            <person name="Han C."/>
            <person name="Sozhamannan S."/>
            <person name="Rosenzweig C.N."/>
            <person name="Skowronski E.W."/>
        </authorList>
    </citation>
    <scope>NUCLEOTIDE SEQUENCE [LARGE SCALE GENOMIC DNA]</scope>
    <source>
        <strain evidence="6 7">CL-SP19</strain>
    </source>
</reference>
<name>A0A432ZI47_9GAMM</name>
<dbReference type="NCBIfam" id="NF008451">
    <property type="entry name" value="PRK11302.1"/>
    <property type="match status" value="1"/>
</dbReference>
<protein>
    <submittedName>
        <fullName evidence="6">Transcriptional regulator HexR</fullName>
    </submittedName>
</protein>
<organism evidence="6 7">
    <name type="scientific">Idiomarina seosinensis</name>
    <dbReference type="NCBI Taxonomy" id="281739"/>
    <lineage>
        <taxon>Bacteria</taxon>
        <taxon>Pseudomonadati</taxon>
        <taxon>Pseudomonadota</taxon>
        <taxon>Gammaproteobacteria</taxon>
        <taxon>Alteromonadales</taxon>
        <taxon>Idiomarinaceae</taxon>
        <taxon>Idiomarina</taxon>
    </lineage>
</organism>
<dbReference type="Gene3D" id="1.10.10.10">
    <property type="entry name" value="Winged helix-like DNA-binding domain superfamily/Winged helix DNA-binding domain"/>
    <property type="match status" value="1"/>
</dbReference>
<evidence type="ECO:0000259" key="4">
    <source>
        <dbReference type="PROSITE" id="PS51071"/>
    </source>
</evidence>
<dbReference type="Pfam" id="PF01380">
    <property type="entry name" value="SIS"/>
    <property type="match status" value="1"/>
</dbReference>
<evidence type="ECO:0000313" key="6">
    <source>
        <dbReference type="EMBL" id="RUO77687.1"/>
    </source>
</evidence>
<feature type="domain" description="HTH rpiR-type" evidence="4">
    <location>
        <begin position="1"/>
        <end position="77"/>
    </location>
</feature>
<dbReference type="GO" id="GO:1901135">
    <property type="term" value="P:carbohydrate derivative metabolic process"/>
    <property type="evidence" value="ECO:0007669"/>
    <property type="project" value="InterPro"/>
</dbReference>
<dbReference type="PANTHER" id="PTHR30514:SF1">
    <property type="entry name" value="HTH-TYPE TRANSCRIPTIONAL REGULATOR HEXR-RELATED"/>
    <property type="match status" value="1"/>
</dbReference>
<dbReference type="SUPFAM" id="SSF53697">
    <property type="entry name" value="SIS domain"/>
    <property type="match status" value="1"/>
</dbReference>
<sequence>MDLLQRITENLSQFSKSERKVADIATGNPESVIHTSIANMAAIADVSEPTVNRFCRRLDCKGFPDFKLKLAQSLAKGTPFLNRHVEENDSVDELTNKIFDSTLAALNIARQQLDSKPIEAAIDALLKAPKIAFFGFGASASVAHDAQNKFARFDTPSVFSDDLLMQRMWAINSKPDDVLFAISHTGRTKALCEIAEIAQQNGATVIGITTVNSPLAEFCNDVVSSNVPEDTDQYMPMASRIAHLVLIDAIIAGYTLKRGSEVREKLARIKQGLKGSRFPRH</sequence>
<dbReference type="EMBL" id="PIQF01000001">
    <property type="protein sequence ID" value="RUO77687.1"/>
    <property type="molecule type" value="Genomic_DNA"/>
</dbReference>
<dbReference type="Proteomes" id="UP000287908">
    <property type="component" value="Unassembled WGS sequence"/>
</dbReference>
<dbReference type="GO" id="GO:0097367">
    <property type="term" value="F:carbohydrate derivative binding"/>
    <property type="evidence" value="ECO:0007669"/>
    <property type="project" value="InterPro"/>
</dbReference>
<dbReference type="CDD" id="cd05013">
    <property type="entry name" value="SIS_RpiR"/>
    <property type="match status" value="1"/>
</dbReference>
<gene>
    <name evidence="6" type="ORF">CWI81_04205</name>
</gene>
<evidence type="ECO:0000259" key="5">
    <source>
        <dbReference type="PROSITE" id="PS51464"/>
    </source>
</evidence>
<comment type="caution">
    <text evidence="6">The sequence shown here is derived from an EMBL/GenBank/DDBJ whole genome shotgun (WGS) entry which is preliminary data.</text>
</comment>
<keyword evidence="7" id="KW-1185">Reference proteome</keyword>
<dbReference type="InterPro" id="IPR047640">
    <property type="entry name" value="RpiR-like"/>
</dbReference>
<keyword evidence="1" id="KW-0805">Transcription regulation</keyword>
<keyword evidence="2" id="KW-0238">DNA-binding</keyword>
<dbReference type="FunFam" id="1.10.10.10:FF:000060">
    <property type="entry name" value="DNA-binding transcriptional regulator HexR"/>
    <property type="match status" value="1"/>
</dbReference>
<dbReference type="InterPro" id="IPR001347">
    <property type="entry name" value="SIS_dom"/>
</dbReference>
<evidence type="ECO:0000313" key="7">
    <source>
        <dbReference type="Proteomes" id="UP000287908"/>
    </source>
</evidence>
<dbReference type="SUPFAM" id="SSF46689">
    <property type="entry name" value="Homeodomain-like"/>
    <property type="match status" value="1"/>
</dbReference>
<evidence type="ECO:0000256" key="2">
    <source>
        <dbReference type="ARBA" id="ARBA00023125"/>
    </source>
</evidence>
<dbReference type="GO" id="GO:0003677">
    <property type="term" value="F:DNA binding"/>
    <property type="evidence" value="ECO:0007669"/>
    <property type="project" value="UniProtKB-KW"/>
</dbReference>
<proteinExistence type="predicted"/>
<dbReference type="InterPro" id="IPR036388">
    <property type="entry name" value="WH-like_DNA-bd_sf"/>
</dbReference>
<dbReference type="Gene3D" id="3.40.50.10490">
    <property type="entry name" value="Glucose-6-phosphate isomerase like protein, domain 1"/>
    <property type="match status" value="1"/>
</dbReference>
<dbReference type="OrthoDB" id="257751at2"/>
<keyword evidence="3" id="KW-0804">Transcription</keyword>
<dbReference type="PANTHER" id="PTHR30514">
    <property type="entry name" value="GLUCOKINASE"/>
    <property type="match status" value="1"/>
</dbReference>
<dbReference type="InterPro" id="IPR000281">
    <property type="entry name" value="HTH_RpiR"/>
</dbReference>
<evidence type="ECO:0000256" key="1">
    <source>
        <dbReference type="ARBA" id="ARBA00023015"/>
    </source>
</evidence>
<dbReference type="RefSeq" id="WP_126783956.1">
    <property type="nucleotide sequence ID" value="NZ_PIQF01000001.1"/>
</dbReference>
<dbReference type="InterPro" id="IPR046348">
    <property type="entry name" value="SIS_dom_sf"/>
</dbReference>
<evidence type="ECO:0000256" key="3">
    <source>
        <dbReference type="ARBA" id="ARBA00023163"/>
    </source>
</evidence>
<feature type="domain" description="SIS" evidence="5">
    <location>
        <begin position="121"/>
        <end position="260"/>
    </location>
</feature>
<dbReference type="InterPro" id="IPR009057">
    <property type="entry name" value="Homeodomain-like_sf"/>
</dbReference>
<dbReference type="AlphaFoldDB" id="A0A432ZI47"/>
<dbReference type="Pfam" id="PF01418">
    <property type="entry name" value="HTH_6"/>
    <property type="match status" value="1"/>
</dbReference>
<dbReference type="GO" id="GO:0003700">
    <property type="term" value="F:DNA-binding transcription factor activity"/>
    <property type="evidence" value="ECO:0007669"/>
    <property type="project" value="InterPro"/>
</dbReference>
<dbReference type="InterPro" id="IPR035472">
    <property type="entry name" value="RpiR-like_SIS"/>
</dbReference>
<dbReference type="PROSITE" id="PS51464">
    <property type="entry name" value="SIS"/>
    <property type="match status" value="1"/>
</dbReference>
<dbReference type="PROSITE" id="PS51071">
    <property type="entry name" value="HTH_RPIR"/>
    <property type="match status" value="1"/>
</dbReference>